<dbReference type="PANTHER" id="PTHR34819">
    <property type="entry name" value="LARGE CYSTEINE-RICH PERIPLASMIC PROTEIN OMCB"/>
    <property type="match status" value="1"/>
</dbReference>
<feature type="chain" id="PRO_5045808645" evidence="1">
    <location>
        <begin position="24"/>
        <end position="962"/>
    </location>
</feature>
<reference evidence="4 5" key="1">
    <citation type="submission" date="2024-09" db="EMBL/GenBank/DDBJ databases">
        <authorList>
            <person name="Sun Q."/>
            <person name="Mori K."/>
        </authorList>
    </citation>
    <scope>NUCLEOTIDE SEQUENCE [LARGE SCALE GENOMIC DNA]</scope>
    <source>
        <strain evidence="4 5">JCM 13503</strain>
    </source>
</reference>
<evidence type="ECO:0000313" key="5">
    <source>
        <dbReference type="Proteomes" id="UP001589733"/>
    </source>
</evidence>
<dbReference type="InterPro" id="IPR001434">
    <property type="entry name" value="OmcB-like_DUF11"/>
</dbReference>
<feature type="domain" description="DUF11" evidence="2">
    <location>
        <begin position="619"/>
        <end position="733"/>
    </location>
</feature>
<evidence type="ECO:0000256" key="1">
    <source>
        <dbReference type="SAM" id="SignalP"/>
    </source>
</evidence>
<proteinExistence type="predicted"/>
<dbReference type="InterPro" id="IPR047589">
    <property type="entry name" value="DUF11_rpt"/>
</dbReference>
<gene>
    <name evidence="4" type="ORF">ACFFLM_01490</name>
</gene>
<accession>A0ABV6AT33</accession>
<evidence type="ECO:0000259" key="3">
    <source>
        <dbReference type="Pfam" id="PF25549"/>
    </source>
</evidence>
<protein>
    <submittedName>
        <fullName evidence="4">DUF11 domain-containing protein</fullName>
    </submittedName>
</protein>
<name>A0ABV6AT33_9DEIO</name>
<dbReference type="Gene3D" id="2.60.40.740">
    <property type="match status" value="1"/>
</dbReference>
<sequence length="962" mass="100865">MRKPFVLNTLTALALALSSSAFATGTPAGTVIQNQAFLEFSPNDGQPPLVIPSLPVLTTVLPICSVSVLPNGTLAAPGQSYSLLPGEGAVLRYTVANTGNTSNTLTLQLATDTTSQFTPGDLSLHIDANGNGIIDANEPAVTQITLDADQSAGVLVQVSTTQAARGNAFLNLIGNCATNITGTAGERDDDNVARVTVGEPPTLTVTKTFSPPSLNPGQETTVTVTARNTGAGASREVLITDMINTTAMKDFTFIGGSARLLDAQGAPLGKVEFTADGNAWQAAESVPVAGVRGRISSLAPNASAVLSFRLRAPLTEVGTRRNIADLVSGDQTVQAPADVTVKYNPEIALGPVGNPRALPGGELSANDRQVKDVAVLGQEVCFVQTVQNLGDRPDTLTLTGRLLIGEATYRFTQVDGTPITEPFQIPNLAPQATADFRVCVTPSKAGTPTEALRLELTAKSSMGAADNQTIDSILTLADNGLKPVKSVDAGDMKLVKPGQDLSYTLTFTNAQTFALTNVVVRDNLQVIQVLDAAGKLTRTDTLEFVSADNGGVLEGTEAVWRFPSVAAGQTVTLTLKTRVPAATPEGASVVNVFTVASSEIPAPVPSNPIKNPVFDDSNLTLVKTSVPPVVSYGQEITYTFTVTNKSATANLTLIEAHDTLPVGLVYVEGSSTLDGAAITPIVSGRKYTWLIPGLAAGQVAEVRFRALVTPDAGTEIKNSAIANAVSPGGVPTNPTPPSSTVTKITPESIFGRSTADIVGYVFIDRDRDGVYDKGLDVPYPNARVILANGRIALTDLEGRYHFSNVMEGTVAVRLDPNSVVPQNLSIPQDAGLSGSRLVYVRNLTSIDFPLAPDGGDIAVIRDTTLRVTGGLPEAQNSFTVRKQVFTTEEAGVYRVQLILSASADLPSFSLTDPLPTDAALLDGQNVLNFDTLPSGERAVTYRFRWSGDSKGAVTDPTASWRY</sequence>
<evidence type="ECO:0000313" key="4">
    <source>
        <dbReference type="EMBL" id="MFB9990663.1"/>
    </source>
</evidence>
<dbReference type="PANTHER" id="PTHR34819:SF3">
    <property type="entry name" value="CELL SURFACE PROTEIN"/>
    <property type="match status" value="1"/>
</dbReference>
<dbReference type="RefSeq" id="WP_380004811.1">
    <property type="nucleotide sequence ID" value="NZ_JBHLYR010000008.1"/>
</dbReference>
<dbReference type="EMBL" id="JBHLYR010000008">
    <property type="protein sequence ID" value="MFB9990663.1"/>
    <property type="molecule type" value="Genomic_DNA"/>
</dbReference>
<comment type="caution">
    <text evidence="4">The sequence shown here is derived from an EMBL/GenBank/DDBJ whole genome shotgun (WGS) entry which is preliminary data.</text>
</comment>
<feature type="domain" description="DUF7927" evidence="3">
    <location>
        <begin position="482"/>
        <end position="604"/>
    </location>
</feature>
<dbReference type="InterPro" id="IPR057687">
    <property type="entry name" value="DUF7927"/>
</dbReference>
<evidence type="ECO:0000259" key="2">
    <source>
        <dbReference type="Pfam" id="PF01345"/>
    </source>
</evidence>
<dbReference type="Gene3D" id="2.60.40.10">
    <property type="entry name" value="Immunoglobulins"/>
    <property type="match status" value="2"/>
</dbReference>
<organism evidence="4 5">
    <name type="scientific">Deinococcus oregonensis</name>
    <dbReference type="NCBI Taxonomy" id="1805970"/>
    <lineage>
        <taxon>Bacteria</taxon>
        <taxon>Thermotogati</taxon>
        <taxon>Deinococcota</taxon>
        <taxon>Deinococci</taxon>
        <taxon>Deinococcales</taxon>
        <taxon>Deinococcaceae</taxon>
        <taxon>Deinococcus</taxon>
    </lineage>
</organism>
<dbReference type="InterPro" id="IPR051172">
    <property type="entry name" value="Chlamydia_OmcB"/>
</dbReference>
<dbReference type="Proteomes" id="UP001589733">
    <property type="component" value="Unassembled WGS sequence"/>
</dbReference>
<dbReference type="SUPFAM" id="SSF117074">
    <property type="entry name" value="Hypothetical protein PA1324"/>
    <property type="match status" value="1"/>
</dbReference>
<keyword evidence="5" id="KW-1185">Reference proteome</keyword>
<dbReference type="NCBIfam" id="TIGR01451">
    <property type="entry name" value="B_ant_repeat"/>
    <property type="match status" value="2"/>
</dbReference>
<dbReference type="Pfam" id="PF01345">
    <property type="entry name" value="DUF11"/>
    <property type="match status" value="1"/>
</dbReference>
<dbReference type="InterPro" id="IPR013783">
    <property type="entry name" value="Ig-like_fold"/>
</dbReference>
<keyword evidence="1" id="KW-0732">Signal</keyword>
<feature type="signal peptide" evidence="1">
    <location>
        <begin position="1"/>
        <end position="23"/>
    </location>
</feature>
<dbReference type="Pfam" id="PF25549">
    <property type="entry name" value="DUF7927"/>
    <property type="match status" value="1"/>
</dbReference>